<gene>
    <name evidence="1" type="ORF">BSZ36_12290</name>
</gene>
<sequence>MPNAGELVAADTLVALDAETKALFTSVIERADVEEWATLPYGELVQKVGEMMIGQPYIGGLLDEPATETLVVTLRAFDCVLYIENVLALANAIATGQTDHASYVRGVRELRYRGGEMGAYCSRLHYFSDWIRDNEARGTLTNITEASGGEAFDKRIDFMSTHRDAYPHLAADSSYACIVDMEADLAGTELYYIPQNRIAQAYGFMQPGDIIATATSIGGLDVTHTGFVHKTAAHTGFMHASLSSEQVKISDDLQSYVQGIKSQVGIVLVRPKDPRG</sequence>
<organism evidence="1 2">
    <name type="scientific">Rubricoccus marinus</name>
    <dbReference type="NCBI Taxonomy" id="716817"/>
    <lineage>
        <taxon>Bacteria</taxon>
        <taxon>Pseudomonadati</taxon>
        <taxon>Rhodothermota</taxon>
        <taxon>Rhodothermia</taxon>
        <taxon>Rhodothermales</taxon>
        <taxon>Rubricoccaceae</taxon>
        <taxon>Rubricoccus</taxon>
    </lineage>
</organism>
<dbReference type="InParanoid" id="A0A259U4E9"/>
<protein>
    <recommendedName>
        <fullName evidence="3">DUF1460 domain-containing protein</fullName>
    </recommendedName>
</protein>
<dbReference type="Gene3D" id="2.30.260.10">
    <property type="entry name" value="putative xylanase like domain"/>
    <property type="match status" value="1"/>
</dbReference>
<evidence type="ECO:0000313" key="2">
    <source>
        <dbReference type="Proteomes" id="UP000216446"/>
    </source>
</evidence>
<keyword evidence="2" id="KW-1185">Reference proteome</keyword>
<comment type="caution">
    <text evidence="1">The sequence shown here is derived from an EMBL/GenBank/DDBJ whole genome shotgun (WGS) entry which is preliminary data.</text>
</comment>
<evidence type="ECO:0008006" key="3">
    <source>
        <dbReference type="Google" id="ProtNLM"/>
    </source>
</evidence>
<dbReference type="Gene3D" id="1.10.3670.10">
    <property type="entry name" value="Putative xylanase like domain"/>
    <property type="match status" value="1"/>
</dbReference>
<reference evidence="1 2" key="1">
    <citation type="submission" date="2016-11" db="EMBL/GenBank/DDBJ databases">
        <title>Study of marine rhodopsin-containing bacteria.</title>
        <authorList>
            <person name="Yoshizawa S."/>
            <person name="Kumagai Y."/>
            <person name="Kogure K."/>
        </authorList>
    </citation>
    <scope>NUCLEOTIDE SEQUENCE [LARGE SCALE GENOMIC DNA]</scope>
    <source>
        <strain evidence="1 2">SG-29</strain>
    </source>
</reference>
<dbReference type="InterPro" id="IPR038765">
    <property type="entry name" value="Papain-like_cys_pep_sf"/>
</dbReference>
<dbReference type="SUPFAM" id="SSF54001">
    <property type="entry name" value="Cysteine proteinases"/>
    <property type="match status" value="1"/>
</dbReference>
<dbReference type="Proteomes" id="UP000216446">
    <property type="component" value="Unassembled WGS sequence"/>
</dbReference>
<dbReference type="Pfam" id="PF07313">
    <property type="entry name" value="AmiA-like"/>
    <property type="match status" value="1"/>
</dbReference>
<evidence type="ECO:0000313" key="1">
    <source>
        <dbReference type="EMBL" id="OZC04718.1"/>
    </source>
</evidence>
<dbReference type="InterPro" id="IPR010846">
    <property type="entry name" value="AmiA-like"/>
</dbReference>
<proteinExistence type="predicted"/>
<accession>A0A259U4E9</accession>
<dbReference type="EMBL" id="MQWB01000001">
    <property type="protein sequence ID" value="OZC04718.1"/>
    <property type="molecule type" value="Genomic_DNA"/>
</dbReference>
<dbReference type="AlphaFoldDB" id="A0A259U4E9"/>
<name>A0A259U4E9_9BACT</name>